<name>A0ABD1LSK0_9FABA</name>
<gene>
    <name evidence="2" type="ORF">Fmac_025560</name>
</gene>
<keyword evidence="3" id="KW-1185">Reference proteome</keyword>
<evidence type="ECO:0000313" key="2">
    <source>
        <dbReference type="EMBL" id="KAL2326502.1"/>
    </source>
</evidence>
<accession>A0ABD1LSK0</accession>
<comment type="caution">
    <text evidence="2">The sequence shown here is derived from an EMBL/GenBank/DDBJ whole genome shotgun (WGS) entry which is preliminary data.</text>
</comment>
<dbReference type="Proteomes" id="UP001603857">
    <property type="component" value="Unassembled WGS sequence"/>
</dbReference>
<feature type="compositionally biased region" description="Low complexity" evidence="1">
    <location>
        <begin position="43"/>
        <end position="94"/>
    </location>
</feature>
<proteinExistence type="predicted"/>
<dbReference type="EMBL" id="JBGMDY010000008">
    <property type="protein sequence ID" value="KAL2326502.1"/>
    <property type="molecule type" value="Genomic_DNA"/>
</dbReference>
<feature type="region of interest" description="Disordered" evidence="1">
    <location>
        <begin position="42"/>
        <end position="137"/>
    </location>
</feature>
<dbReference type="AlphaFoldDB" id="A0ABD1LSK0"/>
<feature type="compositionally biased region" description="Pro residues" evidence="1">
    <location>
        <begin position="120"/>
        <end position="129"/>
    </location>
</feature>
<evidence type="ECO:0000313" key="3">
    <source>
        <dbReference type="Proteomes" id="UP001603857"/>
    </source>
</evidence>
<feature type="compositionally biased region" description="Low complexity" evidence="1">
    <location>
        <begin position="104"/>
        <end position="119"/>
    </location>
</feature>
<protein>
    <submittedName>
        <fullName evidence="2">Uncharacterized protein</fullName>
    </submittedName>
</protein>
<evidence type="ECO:0000256" key="1">
    <source>
        <dbReference type="SAM" id="MobiDB-lite"/>
    </source>
</evidence>
<reference evidence="2 3" key="1">
    <citation type="submission" date="2024-08" db="EMBL/GenBank/DDBJ databases">
        <title>Insights into the chromosomal genome structure of Flemingia macrophylla.</title>
        <authorList>
            <person name="Ding Y."/>
            <person name="Zhao Y."/>
            <person name="Bi W."/>
            <person name="Wu M."/>
            <person name="Zhao G."/>
            <person name="Gong Y."/>
            <person name="Li W."/>
            <person name="Zhang P."/>
        </authorList>
    </citation>
    <scope>NUCLEOTIDE SEQUENCE [LARGE SCALE GENOMIC DNA]</scope>
    <source>
        <strain evidence="2">DYQJB</strain>
        <tissue evidence="2">Leaf</tissue>
    </source>
</reference>
<organism evidence="2 3">
    <name type="scientific">Flemingia macrophylla</name>
    <dbReference type="NCBI Taxonomy" id="520843"/>
    <lineage>
        <taxon>Eukaryota</taxon>
        <taxon>Viridiplantae</taxon>
        <taxon>Streptophyta</taxon>
        <taxon>Embryophyta</taxon>
        <taxon>Tracheophyta</taxon>
        <taxon>Spermatophyta</taxon>
        <taxon>Magnoliopsida</taxon>
        <taxon>eudicotyledons</taxon>
        <taxon>Gunneridae</taxon>
        <taxon>Pentapetalae</taxon>
        <taxon>rosids</taxon>
        <taxon>fabids</taxon>
        <taxon>Fabales</taxon>
        <taxon>Fabaceae</taxon>
        <taxon>Papilionoideae</taxon>
        <taxon>50 kb inversion clade</taxon>
        <taxon>NPAAA clade</taxon>
        <taxon>indigoferoid/millettioid clade</taxon>
        <taxon>Phaseoleae</taxon>
        <taxon>Flemingia</taxon>
    </lineage>
</organism>
<sequence>MAKMMDRALGWETGCEAWTVSLLMEWRGKIGVVKKLLNRAREPWPTCSPPSTSTTSSSSAPSTPATSPAASTLSWLSSSTPPAPTSSPSLTKPSHVSRRPGTCSPTQSTAPSTTSTSTALPPPSEPPVPIARTSSSTLRATTVVPCSARYAPSPSGKSPLCRRWRRRRGGGATPAVLLVRGQRACDMLRGADGGGWTTRAHF</sequence>